<dbReference type="NCBIfam" id="NF033788">
    <property type="entry name" value="HTH_metalloreg"/>
    <property type="match status" value="1"/>
</dbReference>
<evidence type="ECO:0000259" key="4">
    <source>
        <dbReference type="PROSITE" id="PS50987"/>
    </source>
</evidence>
<evidence type="ECO:0000256" key="1">
    <source>
        <dbReference type="ARBA" id="ARBA00023015"/>
    </source>
</evidence>
<dbReference type="InterPro" id="IPR036388">
    <property type="entry name" value="WH-like_DNA-bd_sf"/>
</dbReference>
<dbReference type="Proteomes" id="UP001598138">
    <property type="component" value="Unassembled WGS sequence"/>
</dbReference>
<dbReference type="InterPro" id="IPR047796">
    <property type="entry name" value="SdpR-like_repress"/>
</dbReference>
<evidence type="ECO:0000313" key="6">
    <source>
        <dbReference type="Proteomes" id="UP001598138"/>
    </source>
</evidence>
<dbReference type="InterPro" id="IPR001845">
    <property type="entry name" value="HTH_ArsR_DNA-bd_dom"/>
</dbReference>
<dbReference type="CDD" id="cd00090">
    <property type="entry name" value="HTH_ARSR"/>
    <property type="match status" value="1"/>
</dbReference>
<dbReference type="InterPro" id="IPR011991">
    <property type="entry name" value="ArsR-like_HTH"/>
</dbReference>
<accession>A0ABW6DC43</accession>
<protein>
    <submittedName>
        <fullName evidence="5">Autorepressor SdpR family transcription factor</fullName>
    </submittedName>
</protein>
<evidence type="ECO:0000256" key="2">
    <source>
        <dbReference type="ARBA" id="ARBA00023125"/>
    </source>
</evidence>
<dbReference type="SUPFAM" id="SSF46785">
    <property type="entry name" value="Winged helix' DNA-binding domain"/>
    <property type="match status" value="1"/>
</dbReference>
<keyword evidence="3" id="KW-0804">Transcription</keyword>
<feature type="domain" description="HTH arsR-type" evidence="4">
    <location>
        <begin position="1"/>
        <end position="90"/>
    </location>
</feature>
<dbReference type="PROSITE" id="PS50987">
    <property type="entry name" value="HTH_ARSR_2"/>
    <property type="match status" value="1"/>
</dbReference>
<evidence type="ECO:0000256" key="3">
    <source>
        <dbReference type="ARBA" id="ARBA00023163"/>
    </source>
</evidence>
<proteinExistence type="predicted"/>
<dbReference type="Pfam" id="PF01022">
    <property type="entry name" value="HTH_5"/>
    <property type="match status" value="1"/>
</dbReference>
<keyword evidence="6" id="KW-1185">Reference proteome</keyword>
<sequence>MEAAFKAINDQTRREILQLLVEGPRNAGEIAKQFQMTKPSISHHLDLLKQASLILAEKKGQFILYSLNKEGFAQIHHWFQGFATHFEFPKPKIRL</sequence>
<keyword evidence="1" id="KW-0805">Transcription regulation</keyword>
<evidence type="ECO:0000313" key="5">
    <source>
        <dbReference type="EMBL" id="MFD3393319.1"/>
    </source>
</evidence>
<name>A0ABW6DC43_9BACT</name>
<dbReference type="SMART" id="SM00418">
    <property type="entry name" value="HTH_ARSR"/>
    <property type="match status" value="1"/>
</dbReference>
<dbReference type="EMBL" id="JBBKXZ010000001">
    <property type="protein sequence ID" value="MFD3393319.1"/>
    <property type="molecule type" value="Genomic_DNA"/>
</dbReference>
<reference evidence="5 6" key="1">
    <citation type="submission" date="2024-03" db="EMBL/GenBank/DDBJ databases">
        <title>Aquirufa genome sequencing.</title>
        <authorList>
            <person name="Pitt A."/>
            <person name="Hahn M.W."/>
        </authorList>
    </citation>
    <scope>NUCLEOTIDE SEQUENCE [LARGE SCALE GENOMIC DNA]</scope>
    <source>
        <strain evidence="5 6">OSTEICH-129V</strain>
    </source>
</reference>
<organism evidence="5 6">
    <name type="scientific">Aquirufa avitistagni</name>
    <dbReference type="NCBI Taxonomy" id="3104728"/>
    <lineage>
        <taxon>Bacteria</taxon>
        <taxon>Pseudomonadati</taxon>
        <taxon>Bacteroidota</taxon>
        <taxon>Cytophagia</taxon>
        <taxon>Cytophagales</taxon>
        <taxon>Flectobacillaceae</taxon>
        <taxon>Aquirufa</taxon>
    </lineage>
</organism>
<dbReference type="PRINTS" id="PR00778">
    <property type="entry name" value="HTHARSR"/>
</dbReference>
<dbReference type="Gene3D" id="1.10.10.10">
    <property type="entry name" value="Winged helix-like DNA-binding domain superfamily/Winged helix DNA-binding domain"/>
    <property type="match status" value="1"/>
</dbReference>
<gene>
    <name evidence="5" type="ORF">U0R10_01670</name>
</gene>
<keyword evidence="2" id="KW-0238">DNA-binding</keyword>
<dbReference type="PANTHER" id="PTHR33154:SF33">
    <property type="entry name" value="TRANSCRIPTIONAL REPRESSOR SDPR"/>
    <property type="match status" value="1"/>
</dbReference>
<dbReference type="InterPro" id="IPR036390">
    <property type="entry name" value="WH_DNA-bd_sf"/>
</dbReference>
<dbReference type="InterPro" id="IPR051081">
    <property type="entry name" value="HTH_MetalResp_TranReg"/>
</dbReference>
<dbReference type="RefSeq" id="WP_377981945.1">
    <property type="nucleotide sequence ID" value="NZ_JBBKXZ010000001.1"/>
</dbReference>
<dbReference type="NCBIfam" id="NF033789">
    <property type="entry name" value="repress_SdpR"/>
    <property type="match status" value="1"/>
</dbReference>
<dbReference type="PANTHER" id="PTHR33154">
    <property type="entry name" value="TRANSCRIPTIONAL REGULATOR, ARSR FAMILY"/>
    <property type="match status" value="1"/>
</dbReference>
<comment type="caution">
    <text evidence="5">The sequence shown here is derived from an EMBL/GenBank/DDBJ whole genome shotgun (WGS) entry which is preliminary data.</text>
</comment>